<dbReference type="GO" id="GO:0008203">
    <property type="term" value="P:cholesterol metabolic process"/>
    <property type="evidence" value="ECO:0007669"/>
    <property type="project" value="TreeGrafter"/>
</dbReference>
<feature type="transmembrane region" description="Helical" evidence="12">
    <location>
        <begin position="167"/>
        <end position="190"/>
    </location>
</feature>
<protein>
    <recommendedName>
        <fullName evidence="9">O-acyltransferase</fullName>
    </recommendedName>
</protein>
<feature type="transmembrane region" description="Helical" evidence="12">
    <location>
        <begin position="344"/>
        <end position="371"/>
    </location>
</feature>
<accession>A0AAN8G2H9</accession>
<keyword evidence="4 12" id="KW-0812">Transmembrane</keyword>
<dbReference type="InterPro" id="IPR014371">
    <property type="entry name" value="Oat_ACAT_DAG_ARE"/>
</dbReference>
<dbReference type="PANTHER" id="PTHR10408">
    <property type="entry name" value="STEROL O-ACYLTRANSFERASE"/>
    <property type="match status" value="1"/>
</dbReference>
<feature type="transmembrane region" description="Helical" evidence="12">
    <location>
        <begin position="122"/>
        <end position="140"/>
    </location>
</feature>
<evidence type="ECO:0000313" key="13">
    <source>
        <dbReference type="EMBL" id="KAK6166561.1"/>
    </source>
</evidence>
<feature type="transmembrane region" description="Helical" evidence="12">
    <location>
        <begin position="302"/>
        <end position="323"/>
    </location>
</feature>
<organism evidence="13 14">
    <name type="scientific">Patella caerulea</name>
    <name type="common">Rayed Mediterranean limpet</name>
    <dbReference type="NCBI Taxonomy" id="87958"/>
    <lineage>
        <taxon>Eukaryota</taxon>
        <taxon>Metazoa</taxon>
        <taxon>Spiralia</taxon>
        <taxon>Lophotrochozoa</taxon>
        <taxon>Mollusca</taxon>
        <taxon>Gastropoda</taxon>
        <taxon>Patellogastropoda</taxon>
        <taxon>Patelloidea</taxon>
        <taxon>Patellidae</taxon>
        <taxon>Patella</taxon>
    </lineage>
</organism>
<reference evidence="13 14" key="1">
    <citation type="submission" date="2024-01" db="EMBL/GenBank/DDBJ databases">
        <title>The genome of the rayed Mediterranean limpet Patella caerulea (Linnaeus, 1758).</title>
        <authorList>
            <person name="Anh-Thu Weber A."/>
            <person name="Halstead-Nussloch G."/>
        </authorList>
    </citation>
    <scope>NUCLEOTIDE SEQUENCE [LARGE SCALE GENOMIC DNA]</scope>
    <source>
        <strain evidence="13">AATW-2023a</strain>
        <tissue evidence="13">Whole specimen</tissue>
    </source>
</reference>
<evidence type="ECO:0000256" key="2">
    <source>
        <dbReference type="ARBA" id="ARBA00009010"/>
    </source>
</evidence>
<evidence type="ECO:0000256" key="8">
    <source>
        <dbReference type="ARBA" id="ARBA00023315"/>
    </source>
</evidence>
<comment type="subcellular location">
    <subcellularLocation>
        <location evidence="1 9">Endoplasmic reticulum membrane</location>
        <topology evidence="1 9">Multi-pass membrane protein</topology>
    </subcellularLocation>
</comment>
<sequence>MAEEVNENQPRHRFSNGNLSNGGNMPNIKKTYSPNLQRIRDQAQILKSDMMSNLGHQLDELFESFVTEVERIEQEPQVDKNYKAFESANKSKKRSDGSLPDKVFVNRRSVLSELFEVNHIRTIYHIFVAILIVFSLNTFIHDWIHTGGPVLDFGLIQWNFGQFPRVIALWLCMKSSTLVIVYPVFHFYATNRKPGKARLYDYIWLGIYIIYQMCYLVIPLVYLFDNKFAPASSIIITCEQLRLLMKTHAFIRSNIPRVINYKTDDDSEERAVIPDFSKYLYFLFAPTLVYQDSYPRTPSISWRYVVSNFGQVLACMFYIYYIFERFCVPVFQNFNREHVTLKGFMLSVFGCMLPGTLVLFIGFFAILHSWLNAFAEMLSFGDRLFYKDWWNSTTFANYYRTWNVVVHDWLYTYVYKDVYYLVGGRAGSMGVVFIFSAIFHEYILIATFGFFYPVLFVMFAGAGFGFIFLTDKGTARGLNVFMWVALFIGTGLLMCLYSMEWYARANCPNSTDNFLDYLIPRSWNCDFTSLKAKS</sequence>
<evidence type="ECO:0000256" key="11">
    <source>
        <dbReference type="SAM" id="MobiDB-lite"/>
    </source>
</evidence>
<keyword evidence="14" id="KW-1185">Reference proteome</keyword>
<gene>
    <name evidence="13" type="ORF">SNE40_023218</name>
</gene>
<evidence type="ECO:0000256" key="4">
    <source>
        <dbReference type="ARBA" id="ARBA00022692"/>
    </source>
</evidence>
<evidence type="ECO:0000256" key="1">
    <source>
        <dbReference type="ARBA" id="ARBA00004477"/>
    </source>
</evidence>
<proteinExistence type="inferred from homology"/>
<dbReference type="GO" id="GO:0005789">
    <property type="term" value="C:endoplasmic reticulum membrane"/>
    <property type="evidence" value="ECO:0007669"/>
    <property type="project" value="UniProtKB-SubCell"/>
</dbReference>
<evidence type="ECO:0000256" key="3">
    <source>
        <dbReference type="ARBA" id="ARBA00022679"/>
    </source>
</evidence>
<evidence type="ECO:0000256" key="6">
    <source>
        <dbReference type="ARBA" id="ARBA00022989"/>
    </source>
</evidence>
<dbReference type="PIRSF" id="PIRSF000439">
    <property type="entry name" value="Oat_ACAT_DAG_ARE"/>
    <property type="match status" value="1"/>
</dbReference>
<feature type="active site" evidence="10">
    <location>
        <position position="440"/>
    </location>
</feature>
<feature type="transmembrane region" description="Helical" evidence="12">
    <location>
        <begin position="202"/>
        <end position="224"/>
    </location>
</feature>
<keyword evidence="6 12" id="KW-1133">Transmembrane helix</keyword>
<dbReference type="GO" id="GO:0008374">
    <property type="term" value="F:O-acyltransferase activity"/>
    <property type="evidence" value="ECO:0007669"/>
    <property type="project" value="InterPro"/>
</dbReference>
<keyword evidence="5 9" id="KW-0256">Endoplasmic reticulum</keyword>
<comment type="caution">
    <text evidence="13">The sequence shown here is derived from an EMBL/GenBank/DDBJ whole genome shotgun (WGS) entry which is preliminary data.</text>
</comment>
<feature type="region of interest" description="Disordered" evidence="11">
    <location>
        <begin position="1"/>
        <end position="26"/>
    </location>
</feature>
<keyword evidence="7 9" id="KW-0472">Membrane</keyword>
<feature type="transmembrane region" description="Helical" evidence="12">
    <location>
        <begin position="480"/>
        <end position="499"/>
    </location>
</feature>
<dbReference type="EMBL" id="JAZGQO010000021">
    <property type="protein sequence ID" value="KAK6166561.1"/>
    <property type="molecule type" value="Genomic_DNA"/>
</dbReference>
<dbReference type="Pfam" id="PF03062">
    <property type="entry name" value="MBOAT"/>
    <property type="match status" value="1"/>
</dbReference>
<evidence type="ECO:0000256" key="5">
    <source>
        <dbReference type="ARBA" id="ARBA00022824"/>
    </source>
</evidence>
<dbReference type="PANTHER" id="PTHR10408:SF8">
    <property type="entry name" value="O-ACYLTRANSFERASE"/>
    <property type="match status" value="1"/>
</dbReference>
<evidence type="ECO:0000313" key="14">
    <source>
        <dbReference type="Proteomes" id="UP001347796"/>
    </source>
</evidence>
<keyword evidence="8 9" id="KW-0012">Acyltransferase</keyword>
<keyword evidence="3 9" id="KW-0808">Transferase</keyword>
<evidence type="ECO:0000256" key="10">
    <source>
        <dbReference type="PIRSR" id="PIRSR000439-1"/>
    </source>
</evidence>
<feature type="compositionally biased region" description="Polar residues" evidence="11">
    <location>
        <begin position="15"/>
        <end position="26"/>
    </location>
</feature>
<evidence type="ECO:0000256" key="7">
    <source>
        <dbReference type="ARBA" id="ARBA00023136"/>
    </source>
</evidence>
<evidence type="ECO:0000256" key="9">
    <source>
        <dbReference type="PIRNR" id="PIRNR000439"/>
    </source>
</evidence>
<dbReference type="InterPro" id="IPR004299">
    <property type="entry name" value="MBOAT_fam"/>
</dbReference>
<evidence type="ECO:0000256" key="12">
    <source>
        <dbReference type="SAM" id="Phobius"/>
    </source>
</evidence>
<dbReference type="Proteomes" id="UP001347796">
    <property type="component" value="Unassembled WGS sequence"/>
</dbReference>
<feature type="transmembrane region" description="Helical" evidence="12">
    <location>
        <begin position="418"/>
        <end position="438"/>
    </location>
</feature>
<dbReference type="AlphaFoldDB" id="A0AAN8G2H9"/>
<comment type="similarity">
    <text evidence="2 9">Belongs to the membrane-bound acyltransferase family. Sterol o-acyltransferase subfamily.</text>
</comment>
<name>A0AAN8G2H9_PATCE</name>
<feature type="transmembrane region" description="Helical" evidence="12">
    <location>
        <begin position="450"/>
        <end position="468"/>
    </location>
</feature>